<proteinExistence type="predicted"/>
<accession>A0ABS3M162</accession>
<protein>
    <submittedName>
        <fullName evidence="1">Uncharacterized protein</fullName>
    </submittedName>
</protein>
<gene>
    <name evidence="1" type="ORF">J2D73_19225</name>
</gene>
<name>A0ABS3M162_9PROT</name>
<dbReference type="RefSeq" id="WP_207883955.1">
    <property type="nucleotide sequence ID" value="NZ_JAFVMF010000035.1"/>
</dbReference>
<evidence type="ECO:0000313" key="1">
    <source>
        <dbReference type="EMBL" id="MBO1361918.1"/>
    </source>
</evidence>
<sequence>MAGEIDTSIALRAGQPTVNMLNPLEVARQGAEYRNALLGNKIRQSEYDSKLAAGNALLGNTAADGSVNWDRARSDYARAARANPSLALGAADNFSANNTARTGAAQATDEELSFQNHARDAVAGAFIRAASNPTDANIRGTGAFIAHLTPQAAQQIATTTRDLLSLKTPEQRAEAIKTLATSTLGGHERIAAAFGTPTVVDDGSTIQSGTQGSALDGGAFTPAAGTQRQVSPEFNARPMETRGPDGSVRYVRQGVVAGTDKPTVPVDAMGDGRYPGAQQDFSGAGSAAQPAGYVASPPAGQLEAQQATAKAGAEGANALMQAASQRNDRLAMLGNMAVDLKGFTPGPGWSKLRSIQAFASNWGVPIDSGNIDAAQSFDKWAQNVANAQASALGHSDARLAAAEDAMPNSKMQKGTIELMLHQLSGNEDAINAKAQKWQESGLPAAQYQAWEQKFNQNFDPRAFQILRMTPSERETTFKGLKDTGQFDAFKATYNKMAAAGLVPRGR</sequence>
<comment type="caution">
    <text evidence="1">The sequence shown here is derived from an EMBL/GenBank/DDBJ whole genome shotgun (WGS) entry which is preliminary data.</text>
</comment>
<evidence type="ECO:0000313" key="2">
    <source>
        <dbReference type="Proteomes" id="UP000664771"/>
    </source>
</evidence>
<dbReference type="EMBL" id="JAFVMF010000035">
    <property type="protein sequence ID" value="MBO1361918.1"/>
    <property type="molecule type" value="Genomic_DNA"/>
</dbReference>
<organism evidence="1 2">
    <name type="scientific">Acetobacter sacchari</name>
    <dbReference type="NCBI Taxonomy" id="2661687"/>
    <lineage>
        <taxon>Bacteria</taxon>
        <taxon>Pseudomonadati</taxon>
        <taxon>Pseudomonadota</taxon>
        <taxon>Alphaproteobacteria</taxon>
        <taxon>Acetobacterales</taxon>
        <taxon>Acetobacteraceae</taxon>
        <taxon>Acetobacter</taxon>
    </lineage>
</organism>
<reference evidence="1 2" key="1">
    <citation type="submission" date="2021-03" db="EMBL/GenBank/DDBJ databases">
        <title>The complete genome sequence of Acetobacter sacchari TBRC 11175.</title>
        <authorList>
            <person name="Charoenyingcharoen P."/>
            <person name="Yukphan P."/>
        </authorList>
    </citation>
    <scope>NUCLEOTIDE SEQUENCE [LARGE SCALE GENOMIC DNA]</scope>
    <source>
        <strain evidence="1 2">TBRC 11175</strain>
    </source>
</reference>
<dbReference type="Proteomes" id="UP000664771">
    <property type="component" value="Unassembled WGS sequence"/>
</dbReference>
<keyword evidence="2" id="KW-1185">Reference proteome</keyword>